<dbReference type="InterPro" id="IPR051531">
    <property type="entry name" value="N-acetyltransferase"/>
</dbReference>
<dbReference type="PROSITE" id="PS51186">
    <property type="entry name" value="GNAT"/>
    <property type="match status" value="1"/>
</dbReference>
<accession>A0A934NES6</accession>
<dbReference type="AlphaFoldDB" id="A0A934NES6"/>
<protein>
    <submittedName>
        <fullName evidence="2">GNAT family N-acetyltransferase</fullName>
    </submittedName>
</protein>
<dbReference type="Proteomes" id="UP000620075">
    <property type="component" value="Unassembled WGS sequence"/>
</dbReference>
<evidence type="ECO:0000313" key="2">
    <source>
        <dbReference type="EMBL" id="MBJ7604189.1"/>
    </source>
</evidence>
<dbReference type="Pfam" id="PF13302">
    <property type="entry name" value="Acetyltransf_3"/>
    <property type="match status" value="1"/>
</dbReference>
<dbReference type="InterPro" id="IPR016181">
    <property type="entry name" value="Acyl_CoA_acyltransferase"/>
</dbReference>
<name>A0A934NES6_9BACT</name>
<dbReference type="PANTHER" id="PTHR43792:SF1">
    <property type="entry name" value="N-ACETYLTRANSFERASE DOMAIN-CONTAINING PROTEIN"/>
    <property type="match status" value="1"/>
</dbReference>
<proteinExistence type="predicted"/>
<reference evidence="2 3" key="1">
    <citation type="submission" date="2020-10" db="EMBL/GenBank/DDBJ databases">
        <title>Ca. Dormibacterota MAGs.</title>
        <authorList>
            <person name="Montgomery K."/>
        </authorList>
    </citation>
    <scope>NUCLEOTIDE SEQUENCE [LARGE SCALE GENOMIC DNA]</scope>
    <source>
        <strain evidence="2">SC8811_S16_3</strain>
    </source>
</reference>
<sequence>MSAQPELRTQRLLLRRWRESDRLPFAALNADPVVMAHFPRTLSRRESEASIDRIEANFAKHGFGLWATELLASEVFIGFVGLWLPTFDAHFMPAVEVGWRLARPHWGQGYATEAARAVVSFGFDQLKLVEIVSFTVPGNIRSRRVMERLGMKHDPNADFEHPLVPVGHPLRGHVLYRLRPSDLATA</sequence>
<dbReference type="RefSeq" id="WP_338181408.1">
    <property type="nucleotide sequence ID" value="NZ_JAEKNQ010000054.1"/>
</dbReference>
<gene>
    <name evidence="2" type="ORF">JF888_13510</name>
</gene>
<dbReference type="GO" id="GO:0016747">
    <property type="term" value="F:acyltransferase activity, transferring groups other than amino-acyl groups"/>
    <property type="evidence" value="ECO:0007669"/>
    <property type="project" value="InterPro"/>
</dbReference>
<evidence type="ECO:0000313" key="3">
    <source>
        <dbReference type="Proteomes" id="UP000620075"/>
    </source>
</evidence>
<dbReference type="EMBL" id="JAEKNQ010000054">
    <property type="protein sequence ID" value="MBJ7604189.1"/>
    <property type="molecule type" value="Genomic_DNA"/>
</dbReference>
<feature type="domain" description="N-acetyltransferase" evidence="1">
    <location>
        <begin position="12"/>
        <end position="171"/>
    </location>
</feature>
<dbReference type="Gene3D" id="3.40.630.30">
    <property type="match status" value="1"/>
</dbReference>
<dbReference type="SUPFAM" id="SSF55729">
    <property type="entry name" value="Acyl-CoA N-acyltransferases (Nat)"/>
    <property type="match status" value="1"/>
</dbReference>
<evidence type="ECO:0000259" key="1">
    <source>
        <dbReference type="PROSITE" id="PS51186"/>
    </source>
</evidence>
<dbReference type="InterPro" id="IPR000182">
    <property type="entry name" value="GNAT_dom"/>
</dbReference>
<dbReference type="PANTHER" id="PTHR43792">
    <property type="entry name" value="GNAT FAMILY, PUTATIVE (AFU_ORTHOLOGUE AFUA_3G00765)-RELATED-RELATED"/>
    <property type="match status" value="1"/>
</dbReference>
<organism evidence="2 3">
    <name type="scientific">Candidatus Dormiibacter inghamiae</name>
    <dbReference type="NCBI Taxonomy" id="3127013"/>
    <lineage>
        <taxon>Bacteria</taxon>
        <taxon>Bacillati</taxon>
        <taxon>Candidatus Dormiibacterota</taxon>
        <taxon>Candidatus Dormibacteria</taxon>
        <taxon>Candidatus Dormibacterales</taxon>
        <taxon>Candidatus Dormibacteraceae</taxon>
        <taxon>Candidatus Dormiibacter</taxon>
    </lineage>
</organism>
<comment type="caution">
    <text evidence="2">The sequence shown here is derived from an EMBL/GenBank/DDBJ whole genome shotgun (WGS) entry which is preliminary data.</text>
</comment>